<reference evidence="10" key="1">
    <citation type="submission" date="2025-08" db="UniProtKB">
        <authorList>
            <consortium name="RefSeq"/>
        </authorList>
    </citation>
    <scope>IDENTIFICATION</scope>
    <source>
        <tissue evidence="10">Whole Larva</tissue>
    </source>
</reference>
<organism evidence="9 10">
    <name type="scientific">Nicrophorus vespilloides</name>
    <name type="common">Boreal carrion beetle</name>
    <dbReference type="NCBI Taxonomy" id="110193"/>
    <lineage>
        <taxon>Eukaryota</taxon>
        <taxon>Metazoa</taxon>
        <taxon>Ecdysozoa</taxon>
        <taxon>Arthropoda</taxon>
        <taxon>Hexapoda</taxon>
        <taxon>Insecta</taxon>
        <taxon>Pterygota</taxon>
        <taxon>Neoptera</taxon>
        <taxon>Endopterygota</taxon>
        <taxon>Coleoptera</taxon>
        <taxon>Polyphaga</taxon>
        <taxon>Staphyliniformia</taxon>
        <taxon>Silphidae</taxon>
        <taxon>Nicrophorinae</taxon>
        <taxon>Nicrophorus</taxon>
    </lineage>
</organism>
<evidence type="ECO:0000256" key="2">
    <source>
        <dbReference type="ARBA" id="ARBA00022723"/>
    </source>
</evidence>
<evidence type="ECO:0000256" key="4">
    <source>
        <dbReference type="ARBA" id="ARBA00022833"/>
    </source>
</evidence>
<feature type="region of interest" description="Disordered" evidence="6">
    <location>
        <begin position="175"/>
        <end position="198"/>
    </location>
</feature>
<evidence type="ECO:0000313" key="10">
    <source>
        <dbReference type="RefSeq" id="XP_017780745.1"/>
    </source>
</evidence>
<name>A0ABM1N1P5_NICVS</name>
<keyword evidence="5" id="KW-0539">Nucleus</keyword>
<evidence type="ECO:0000256" key="5">
    <source>
        <dbReference type="ARBA" id="ARBA00023242"/>
    </source>
</evidence>
<dbReference type="Gene3D" id="3.30.160.60">
    <property type="entry name" value="Classic Zinc Finger"/>
    <property type="match status" value="1"/>
</dbReference>
<dbReference type="InterPro" id="IPR003604">
    <property type="entry name" value="Matrin/U1-like-C_Znf_C2H2"/>
</dbReference>
<feature type="region of interest" description="Disordered" evidence="6">
    <location>
        <begin position="229"/>
        <end position="268"/>
    </location>
</feature>
<dbReference type="InterPro" id="IPR040023">
    <property type="entry name" value="WBP4"/>
</dbReference>
<dbReference type="InterPro" id="IPR013085">
    <property type="entry name" value="U1-CZ_Znf_C2H2"/>
</dbReference>
<dbReference type="InterPro" id="IPR001202">
    <property type="entry name" value="WW_dom"/>
</dbReference>
<keyword evidence="9" id="KW-1185">Reference proteome</keyword>
<comment type="subcellular location">
    <subcellularLocation>
        <location evidence="1">Nucleus</location>
    </subcellularLocation>
</comment>
<dbReference type="GeneID" id="108565680"/>
<keyword evidence="4" id="KW-0862">Zinc</keyword>
<dbReference type="CDD" id="cd00201">
    <property type="entry name" value="WW"/>
    <property type="match status" value="1"/>
</dbReference>
<dbReference type="SUPFAM" id="SSF57667">
    <property type="entry name" value="beta-beta-alpha zinc fingers"/>
    <property type="match status" value="1"/>
</dbReference>
<dbReference type="Pfam" id="PF06220">
    <property type="entry name" value="zf-U1"/>
    <property type="match status" value="1"/>
</dbReference>
<evidence type="ECO:0000259" key="8">
    <source>
        <dbReference type="PROSITE" id="PS50171"/>
    </source>
</evidence>
<dbReference type="PANTHER" id="PTHR13173">
    <property type="entry name" value="WW DOMAIN BINDING PROTEIN 4"/>
    <property type="match status" value="1"/>
</dbReference>
<evidence type="ECO:0000256" key="1">
    <source>
        <dbReference type="ARBA" id="ARBA00004123"/>
    </source>
</evidence>
<protein>
    <submittedName>
        <fullName evidence="10">WW domain-binding protein 4</fullName>
    </submittedName>
</protein>
<dbReference type="SMART" id="SM00451">
    <property type="entry name" value="ZnF_U1"/>
    <property type="match status" value="1"/>
</dbReference>
<keyword evidence="3" id="KW-0863">Zinc-finger</keyword>
<dbReference type="InterPro" id="IPR000690">
    <property type="entry name" value="Matrin/U1-C_Znf_C2H2"/>
</dbReference>
<dbReference type="InterPro" id="IPR036020">
    <property type="entry name" value="WW_dom_sf"/>
</dbReference>
<dbReference type="SMART" id="SM00456">
    <property type="entry name" value="WW"/>
    <property type="match status" value="1"/>
</dbReference>
<evidence type="ECO:0000259" key="7">
    <source>
        <dbReference type="PROSITE" id="PS50020"/>
    </source>
</evidence>
<evidence type="ECO:0000313" key="9">
    <source>
        <dbReference type="Proteomes" id="UP000695000"/>
    </source>
</evidence>
<sequence>MFSFRADYWKSQARKYCDFCKCWIADNKPSVEFHEKGRRHKDNVAKRLKYITKKSSYDERQNLREDRALAQMEAAALEAYRKDVESNADLTSININKKVAEDNLAISVKTGKMWREAKSEGGQTYYWNIVTNESAWKAPEEGFLSIAEQNEDSANTSKAQWKEFNKKQILDTRLKAQTEKKQDDEDRARAAREKMKERRVEDIAPVVAAPLLEEGKTNPYGRWNVVQTTIIEDPEPQKDNRETGAAEEDEEQAAEEEPPVKVFKEKTVESLGGNEKVQFKKRKFGGGFKRSVRTRTEDEED</sequence>
<gene>
    <name evidence="10" type="primary">LOC108565680</name>
</gene>
<dbReference type="SUPFAM" id="SSF51045">
    <property type="entry name" value="WW domain"/>
    <property type="match status" value="1"/>
</dbReference>
<dbReference type="InterPro" id="IPR036236">
    <property type="entry name" value="Znf_C2H2_sf"/>
</dbReference>
<accession>A0ABM1N1P5</accession>
<dbReference type="Pfam" id="PF00397">
    <property type="entry name" value="WW"/>
    <property type="match status" value="1"/>
</dbReference>
<dbReference type="PANTHER" id="PTHR13173:SF10">
    <property type="entry name" value="WW DOMAIN-BINDING PROTEIN 4"/>
    <property type="match status" value="1"/>
</dbReference>
<feature type="compositionally biased region" description="Basic and acidic residues" evidence="6">
    <location>
        <begin position="258"/>
        <end position="268"/>
    </location>
</feature>
<evidence type="ECO:0000256" key="6">
    <source>
        <dbReference type="SAM" id="MobiDB-lite"/>
    </source>
</evidence>
<evidence type="ECO:0000256" key="3">
    <source>
        <dbReference type="ARBA" id="ARBA00022771"/>
    </source>
</evidence>
<dbReference type="PROSITE" id="PS50020">
    <property type="entry name" value="WW_DOMAIN_2"/>
    <property type="match status" value="1"/>
</dbReference>
<keyword evidence="2" id="KW-0479">Metal-binding</keyword>
<dbReference type="RefSeq" id="XP_017780745.1">
    <property type="nucleotide sequence ID" value="XM_017925256.1"/>
</dbReference>
<proteinExistence type="predicted"/>
<feature type="compositionally biased region" description="Basic and acidic residues" evidence="6">
    <location>
        <begin position="235"/>
        <end position="244"/>
    </location>
</feature>
<dbReference type="Gene3D" id="2.20.70.10">
    <property type="match status" value="1"/>
</dbReference>
<dbReference type="PROSITE" id="PS50171">
    <property type="entry name" value="ZF_MATRIN"/>
    <property type="match status" value="1"/>
</dbReference>
<feature type="compositionally biased region" description="Acidic residues" evidence="6">
    <location>
        <begin position="245"/>
        <end position="257"/>
    </location>
</feature>
<dbReference type="Proteomes" id="UP000695000">
    <property type="component" value="Unplaced"/>
</dbReference>
<feature type="domain" description="Matrin-type" evidence="8">
    <location>
        <begin position="15"/>
        <end position="46"/>
    </location>
</feature>
<feature type="domain" description="WW" evidence="7">
    <location>
        <begin position="114"/>
        <end position="141"/>
    </location>
</feature>